<dbReference type="PROSITE" id="PS51737">
    <property type="entry name" value="RECOMBINASE_DNA_BIND"/>
    <property type="match status" value="1"/>
</dbReference>
<dbReference type="PANTHER" id="PTHR30461:SF23">
    <property type="entry name" value="DNA RECOMBINASE-RELATED"/>
    <property type="match status" value="1"/>
</dbReference>
<evidence type="ECO:0000259" key="3">
    <source>
        <dbReference type="PROSITE" id="PS51737"/>
    </source>
</evidence>
<keyword evidence="1" id="KW-0175">Coiled coil</keyword>
<dbReference type="InterPro" id="IPR011109">
    <property type="entry name" value="DNA_bind_recombinase_dom"/>
</dbReference>
<dbReference type="SMART" id="SM00857">
    <property type="entry name" value="Resolvase"/>
    <property type="match status" value="1"/>
</dbReference>
<dbReference type="Gene3D" id="3.90.1750.20">
    <property type="entry name" value="Putative Large Serine Recombinase, Chain B, Domain 2"/>
    <property type="match status" value="1"/>
</dbReference>
<dbReference type="AlphaFoldDB" id="A0A173UV15"/>
<gene>
    <name evidence="4" type="ORF">ERS852582_02300</name>
</gene>
<sequence length="570" mass="65635">MTAVIYARYSSDSQREASIEGQLRDCKDYAEKNGITVVGTYIDRAYSAKTDDRPDFQRMIKDSGKKIFDVVLVWKLDRFARNRFDAVNYKYQLEKNGVHLVSAMEPISQGPEGIMVESMLIGMAEYYSAELALKVARGERENALQCKYNGGVVPLGFTIGKEDRLYHIDPETAPIVQEIFTRYADGEPAEKIAASLNERGLRTRTGKPFVKNSFFQIFRNRRYIGEYRYKDIVTPGGIPAIVDQDLFDRVQQRFEQNRIAHGRPAKEDVRYLLTTKLFCGKCGTLMGGESGTSHMGNTYYYYKCGNAKRHGKAHCDLKAIRKEPLERFVVDTAIKVIFSDEIIERLIDLVMEAQQQENTRLPVLKEQLRDTEKRLANLLEAIEQGILTPTTKQRLDELEARKEALNTSILEEELKKPVLTREWIRFWLEKFRKGDVGSTEHQRQIIDTFVNSVYVFDDRVVLNFNFTDDAKTVTREEVLGSSAVDNAPPERKALHRNVWCFFVKANRVRVLLNRESAVHGLQEGHRDYNSPVISTRTKAPHRDVWCFLFYLPFTLTTPFMKKAFVAARRP</sequence>
<feature type="domain" description="Recombinase" evidence="3">
    <location>
        <begin position="154"/>
        <end position="260"/>
    </location>
</feature>
<evidence type="ECO:0000256" key="1">
    <source>
        <dbReference type="SAM" id="Coils"/>
    </source>
</evidence>
<dbReference type="GO" id="GO:0000150">
    <property type="term" value="F:DNA strand exchange activity"/>
    <property type="evidence" value="ECO:0007669"/>
    <property type="project" value="InterPro"/>
</dbReference>
<dbReference type="InterPro" id="IPR036162">
    <property type="entry name" value="Resolvase-like_N_sf"/>
</dbReference>
<feature type="domain" description="Resolvase/invertase-type recombinase catalytic" evidence="2">
    <location>
        <begin position="2"/>
        <end position="150"/>
    </location>
</feature>
<dbReference type="InterPro" id="IPR038109">
    <property type="entry name" value="DNA_bind_recomb_sf"/>
</dbReference>
<accession>A0A173UV15</accession>
<name>A0A173UV15_9FIRM</name>
<dbReference type="CDD" id="cd00338">
    <property type="entry name" value="Ser_Recombinase"/>
    <property type="match status" value="1"/>
</dbReference>
<dbReference type="Pfam" id="PF00239">
    <property type="entry name" value="Resolvase"/>
    <property type="match status" value="1"/>
</dbReference>
<dbReference type="PROSITE" id="PS51736">
    <property type="entry name" value="RECOMBINASES_3"/>
    <property type="match status" value="1"/>
</dbReference>
<evidence type="ECO:0000313" key="4">
    <source>
        <dbReference type="EMBL" id="CUN17957.1"/>
    </source>
</evidence>
<dbReference type="PANTHER" id="PTHR30461">
    <property type="entry name" value="DNA-INVERTASE FROM LAMBDOID PROPHAGE"/>
    <property type="match status" value="1"/>
</dbReference>
<dbReference type="Pfam" id="PF13408">
    <property type="entry name" value="Zn_ribbon_recom"/>
    <property type="match status" value="1"/>
</dbReference>
<dbReference type="InterPro" id="IPR006119">
    <property type="entry name" value="Resolv_N"/>
</dbReference>
<evidence type="ECO:0000259" key="2">
    <source>
        <dbReference type="PROSITE" id="PS51736"/>
    </source>
</evidence>
<dbReference type="EMBL" id="CYXN01000025">
    <property type="protein sequence ID" value="CUN17957.1"/>
    <property type="molecule type" value="Genomic_DNA"/>
</dbReference>
<organism evidence="4 5">
    <name type="scientific">Faecalibacterium prausnitzii</name>
    <dbReference type="NCBI Taxonomy" id="853"/>
    <lineage>
        <taxon>Bacteria</taxon>
        <taxon>Bacillati</taxon>
        <taxon>Bacillota</taxon>
        <taxon>Clostridia</taxon>
        <taxon>Eubacteriales</taxon>
        <taxon>Oscillospiraceae</taxon>
        <taxon>Faecalibacterium</taxon>
    </lineage>
</organism>
<dbReference type="GO" id="GO:0003677">
    <property type="term" value="F:DNA binding"/>
    <property type="evidence" value="ECO:0007669"/>
    <property type="project" value="InterPro"/>
</dbReference>
<feature type="coiled-coil region" evidence="1">
    <location>
        <begin position="361"/>
        <end position="415"/>
    </location>
</feature>
<dbReference type="SUPFAM" id="SSF53041">
    <property type="entry name" value="Resolvase-like"/>
    <property type="match status" value="1"/>
</dbReference>
<dbReference type="InterPro" id="IPR025827">
    <property type="entry name" value="Zn_ribbon_recom_dom"/>
</dbReference>
<dbReference type="Proteomes" id="UP000095649">
    <property type="component" value="Unassembled WGS sequence"/>
</dbReference>
<reference evidence="4 5" key="1">
    <citation type="submission" date="2015-09" db="EMBL/GenBank/DDBJ databases">
        <authorList>
            <consortium name="Pathogen Informatics"/>
        </authorList>
    </citation>
    <scope>NUCLEOTIDE SEQUENCE [LARGE SCALE GENOMIC DNA]</scope>
    <source>
        <strain evidence="4 5">2789STDY5834970</strain>
    </source>
</reference>
<dbReference type="InterPro" id="IPR050639">
    <property type="entry name" value="SSR_resolvase"/>
</dbReference>
<dbReference type="RefSeq" id="WP_242852980.1">
    <property type="nucleotide sequence ID" value="NZ_CYXN01000025.1"/>
</dbReference>
<dbReference type="Gene3D" id="3.40.50.1390">
    <property type="entry name" value="Resolvase, N-terminal catalytic domain"/>
    <property type="match status" value="1"/>
</dbReference>
<dbReference type="Pfam" id="PF07508">
    <property type="entry name" value="Recombinase"/>
    <property type="match status" value="1"/>
</dbReference>
<evidence type="ECO:0000313" key="5">
    <source>
        <dbReference type="Proteomes" id="UP000095649"/>
    </source>
</evidence>
<protein>
    <submittedName>
        <fullName evidence="4">Resolvase, N terminal domain</fullName>
    </submittedName>
</protein>
<proteinExistence type="predicted"/>